<evidence type="ECO:0000313" key="1">
    <source>
        <dbReference type="EMBL" id="GIY96645.1"/>
    </source>
</evidence>
<proteinExistence type="predicted"/>
<keyword evidence="2" id="KW-1185">Reference proteome</keyword>
<name>A0AAV4XRS6_CAEEX</name>
<dbReference type="EMBL" id="BPLR01000686">
    <property type="protein sequence ID" value="GIY96645.1"/>
    <property type="molecule type" value="Genomic_DNA"/>
</dbReference>
<reference evidence="1 2" key="1">
    <citation type="submission" date="2021-06" db="EMBL/GenBank/DDBJ databases">
        <title>Caerostris extrusa draft genome.</title>
        <authorList>
            <person name="Kono N."/>
            <person name="Arakawa K."/>
        </authorList>
    </citation>
    <scope>NUCLEOTIDE SEQUENCE [LARGE SCALE GENOMIC DNA]</scope>
</reference>
<dbReference type="Proteomes" id="UP001054945">
    <property type="component" value="Unassembled WGS sequence"/>
</dbReference>
<dbReference type="AlphaFoldDB" id="A0AAV4XRS6"/>
<comment type="caution">
    <text evidence="1">The sequence shown here is derived from an EMBL/GenBank/DDBJ whole genome shotgun (WGS) entry which is preliminary data.</text>
</comment>
<gene>
    <name evidence="1" type="ORF">CEXT_11471</name>
</gene>
<sequence>MSVCRSCLFGRRLNRRLNRLISCRREAVRAGRLCRLFCNYAPGPHFREDHDCTGQSRYLPYLASRFPLVLVM</sequence>
<organism evidence="1 2">
    <name type="scientific">Caerostris extrusa</name>
    <name type="common">Bark spider</name>
    <name type="synonym">Caerostris bankana</name>
    <dbReference type="NCBI Taxonomy" id="172846"/>
    <lineage>
        <taxon>Eukaryota</taxon>
        <taxon>Metazoa</taxon>
        <taxon>Ecdysozoa</taxon>
        <taxon>Arthropoda</taxon>
        <taxon>Chelicerata</taxon>
        <taxon>Arachnida</taxon>
        <taxon>Araneae</taxon>
        <taxon>Araneomorphae</taxon>
        <taxon>Entelegynae</taxon>
        <taxon>Araneoidea</taxon>
        <taxon>Araneidae</taxon>
        <taxon>Caerostris</taxon>
    </lineage>
</organism>
<accession>A0AAV4XRS6</accession>
<evidence type="ECO:0000313" key="2">
    <source>
        <dbReference type="Proteomes" id="UP001054945"/>
    </source>
</evidence>
<protein>
    <submittedName>
        <fullName evidence="1">Uncharacterized protein</fullName>
    </submittedName>
</protein>